<evidence type="ECO:0000256" key="6">
    <source>
        <dbReference type="ARBA" id="ARBA00022989"/>
    </source>
</evidence>
<comment type="similarity">
    <text evidence="2 8">Belongs to the prokaryotic riboflavin transporter (P-RFT) (TC 2.A.87) family.</text>
</comment>
<evidence type="ECO:0000256" key="3">
    <source>
        <dbReference type="ARBA" id="ARBA00022448"/>
    </source>
</evidence>
<dbReference type="EMBL" id="CP093366">
    <property type="protein sequence ID" value="UQS82772.1"/>
    <property type="molecule type" value="Genomic_DNA"/>
</dbReference>
<dbReference type="Gene3D" id="1.10.1760.20">
    <property type="match status" value="1"/>
</dbReference>
<organism evidence="10 11">
    <name type="scientific">Bombilactobacillus folatiphilus</name>
    <dbReference type="NCBI Taxonomy" id="2923362"/>
    <lineage>
        <taxon>Bacteria</taxon>
        <taxon>Bacillati</taxon>
        <taxon>Bacillota</taxon>
        <taxon>Bacilli</taxon>
        <taxon>Lactobacillales</taxon>
        <taxon>Lactobacillaceae</taxon>
        <taxon>Bombilactobacillus</taxon>
    </lineage>
</organism>
<comment type="function">
    <text evidence="8">Probably a riboflavin-binding protein that interacts with the energy-coupling factor (ECF) ABC-transporter complex.</text>
</comment>
<keyword evidence="11" id="KW-1185">Reference proteome</keyword>
<feature type="transmembrane region" description="Helical" evidence="9">
    <location>
        <begin position="45"/>
        <end position="69"/>
    </location>
</feature>
<evidence type="ECO:0000256" key="4">
    <source>
        <dbReference type="ARBA" id="ARBA00022475"/>
    </source>
</evidence>
<keyword evidence="3 8" id="KW-0813">Transport</keyword>
<dbReference type="PANTHER" id="PTHR38438:SF1">
    <property type="entry name" value="RIBOFLAVIN TRANSPORTER RIBU"/>
    <property type="match status" value="1"/>
</dbReference>
<dbReference type="Proteomes" id="UP000831495">
    <property type="component" value="Chromosome"/>
</dbReference>
<proteinExistence type="inferred from homology"/>
<evidence type="ECO:0000256" key="8">
    <source>
        <dbReference type="PIRNR" id="PIRNR037778"/>
    </source>
</evidence>
<evidence type="ECO:0000256" key="1">
    <source>
        <dbReference type="ARBA" id="ARBA00004651"/>
    </source>
</evidence>
<protein>
    <recommendedName>
        <fullName evidence="8">Riboflavin transporter</fullName>
    </recommendedName>
</protein>
<evidence type="ECO:0000313" key="11">
    <source>
        <dbReference type="Proteomes" id="UP000831495"/>
    </source>
</evidence>
<evidence type="ECO:0000256" key="2">
    <source>
        <dbReference type="ARBA" id="ARBA00005540"/>
    </source>
</evidence>
<evidence type="ECO:0000313" key="10">
    <source>
        <dbReference type="EMBL" id="UQS82772.1"/>
    </source>
</evidence>
<dbReference type="Pfam" id="PF12822">
    <property type="entry name" value="ECF_trnsprt"/>
    <property type="match status" value="1"/>
</dbReference>
<dbReference type="PANTHER" id="PTHR38438">
    <property type="entry name" value="RIBOFLAVIN TRANSPORTER RIBU"/>
    <property type="match status" value="1"/>
</dbReference>
<dbReference type="InterPro" id="IPR024529">
    <property type="entry name" value="ECF_trnsprt_substrate-spec"/>
</dbReference>
<feature type="transmembrane region" description="Helical" evidence="9">
    <location>
        <begin position="81"/>
        <end position="102"/>
    </location>
</feature>
<feature type="transmembrane region" description="Helical" evidence="9">
    <location>
        <begin position="12"/>
        <end position="38"/>
    </location>
</feature>
<keyword evidence="7 8" id="KW-0472">Membrane</keyword>
<comment type="subcellular location">
    <subcellularLocation>
        <location evidence="1">Cell membrane</location>
        <topology evidence="1">Multi-pass membrane protein</topology>
    </subcellularLocation>
</comment>
<name>A0ABY4PAS1_9LACO</name>
<feature type="transmembrane region" description="Helical" evidence="9">
    <location>
        <begin position="150"/>
        <end position="173"/>
    </location>
</feature>
<keyword evidence="5 9" id="KW-0812">Transmembrane</keyword>
<sequence>MERNKLARNKLIGGGILAALAALIMFIGIPIIPGFSFLKLDFSDVVVLLAFYLYGMSTGTLVALCKVLVHWLLTGMGLPGIIGDFSSLVSSLAFIIPIILLLQHHQKPLLAYTCGTLSLTIFLSLANYFILMPIYMAVLNFNIGMPIAKYVLYGVIPFNLVKGVILSILSILLTHRLKLLKFK</sequence>
<keyword evidence="4 8" id="KW-1003">Cell membrane</keyword>
<keyword evidence="6 9" id="KW-1133">Transmembrane helix</keyword>
<evidence type="ECO:0000256" key="9">
    <source>
        <dbReference type="SAM" id="Phobius"/>
    </source>
</evidence>
<gene>
    <name evidence="10" type="ORF">MOO45_03785</name>
</gene>
<evidence type="ECO:0000256" key="7">
    <source>
        <dbReference type="ARBA" id="ARBA00023136"/>
    </source>
</evidence>
<dbReference type="RefSeq" id="WP_249515050.1">
    <property type="nucleotide sequence ID" value="NZ_CP093366.1"/>
</dbReference>
<evidence type="ECO:0000256" key="5">
    <source>
        <dbReference type="ARBA" id="ARBA00022692"/>
    </source>
</evidence>
<feature type="transmembrane region" description="Helical" evidence="9">
    <location>
        <begin position="109"/>
        <end position="130"/>
    </location>
</feature>
<dbReference type="InterPro" id="IPR025720">
    <property type="entry name" value="RibU"/>
</dbReference>
<reference evidence="10" key="1">
    <citation type="journal article" date="2022" name="Int. J. Syst. Evol. Microbiol.">
        <title>Apilactobacillus apisilvae sp. nov., Nicolia spurrieriana gen. nov. sp. nov., Bombilactobacillus folatiphilus sp. nov. and Bombilactobacillus thymidiniphilus sp. nov., four new lactic acid bacterial isolates from stingless bees Tetragonula carbonaria and Austroplebeia australis.</title>
        <authorList>
            <person name="Oliphant S.A."/>
            <person name="Watson-Haigh N.S."/>
            <person name="Sumby K.M."/>
            <person name="Gardner J."/>
            <person name="Groom S."/>
            <person name="Jiranek V."/>
        </authorList>
    </citation>
    <scope>NUCLEOTIDE SEQUENCE</scope>
    <source>
        <strain evidence="10">SG4_D2</strain>
    </source>
</reference>
<accession>A0ABY4PAS1</accession>
<dbReference type="PIRSF" id="PIRSF037778">
    <property type="entry name" value="UCP037778_transp_RibU"/>
    <property type="match status" value="1"/>
</dbReference>